<comment type="caution">
    <text evidence="4">The sequence shown here is derived from an EMBL/GenBank/DDBJ whole genome shotgun (WGS) entry which is preliminary data.</text>
</comment>
<dbReference type="PROSITE" id="PS01117">
    <property type="entry name" value="HTH_MARR_1"/>
    <property type="match status" value="1"/>
</dbReference>
<gene>
    <name evidence="4" type="ORF">SALWKB29_2026</name>
</gene>
<evidence type="ECO:0000256" key="2">
    <source>
        <dbReference type="ARBA" id="ARBA00023125"/>
    </source>
</evidence>
<evidence type="ECO:0000313" key="4">
    <source>
        <dbReference type="EMBL" id="KDN13955.1"/>
    </source>
</evidence>
<dbReference type="Gene3D" id="1.10.10.10">
    <property type="entry name" value="Winged helix-like DNA-binding domain superfamily/Winged helix DNA-binding domain"/>
    <property type="match status" value="1"/>
</dbReference>
<dbReference type="InterPro" id="IPR023187">
    <property type="entry name" value="Tscrpt_reg_MarR-type_CS"/>
</dbReference>
<dbReference type="Pfam" id="PF01047">
    <property type="entry name" value="MarR"/>
    <property type="match status" value="1"/>
</dbReference>
<dbReference type="OrthoDB" id="5947517at2"/>
<dbReference type="RefSeq" id="WP_037407233.1">
    <property type="nucleotide sequence ID" value="NZ_JFZV01000014.1"/>
</dbReference>
<evidence type="ECO:0000256" key="3">
    <source>
        <dbReference type="ARBA" id="ARBA00023163"/>
    </source>
</evidence>
<dbReference type="PROSITE" id="PS50995">
    <property type="entry name" value="HTH_MARR_2"/>
    <property type="match status" value="1"/>
</dbReference>
<proteinExistence type="predicted"/>
<dbReference type="PANTHER" id="PTHR42756">
    <property type="entry name" value="TRANSCRIPTIONAL REGULATOR, MARR"/>
    <property type="match status" value="1"/>
</dbReference>
<dbReference type="SUPFAM" id="SSF46785">
    <property type="entry name" value="Winged helix' DNA-binding domain"/>
    <property type="match status" value="1"/>
</dbReference>
<dbReference type="PANTHER" id="PTHR42756:SF1">
    <property type="entry name" value="TRANSCRIPTIONAL REPRESSOR OF EMRAB OPERON"/>
    <property type="match status" value="1"/>
</dbReference>
<keyword evidence="3" id="KW-0804">Transcription</keyword>
<keyword evidence="2" id="KW-0238">DNA-binding</keyword>
<dbReference type="GO" id="GO:0003677">
    <property type="term" value="F:DNA binding"/>
    <property type="evidence" value="ECO:0007669"/>
    <property type="project" value="UniProtKB-KW"/>
</dbReference>
<keyword evidence="5" id="KW-1185">Reference proteome</keyword>
<accession>A0A066TGF3</accession>
<dbReference type="PRINTS" id="PR00598">
    <property type="entry name" value="HTHMARR"/>
</dbReference>
<dbReference type="AlphaFoldDB" id="A0A066TGF3"/>
<dbReference type="InterPro" id="IPR036390">
    <property type="entry name" value="WH_DNA-bd_sf"/>
</dbReference>
<dbReference type="SMART" id="SM00347">
    <property type="entry name" value="HTH_MARR"/>
    <property type="match status" value="1"/>
</dbReference>
<dbReference type="eggNOG" id="COG1846">
    <property type="taxonomic scope" value="Bacteria"/>
</dbReference>
<keyword evidence="1" id="KW-0805">Transcription regulation</keyword>
<dbReference type="InterPro" id="IPR000835">
    <property type="entry name" value="HTH_MarR-typ"/>
</dbReference>
<name>A0A066TGF3_9NEIS</name>
<evidence type="ECO:0000256" key="1">
    <source>
        <dbReference type="ARBA" id="ARBA00023015"/>
    </source>
</evidence>
<evidence type="ECO:0000313" key="5">
    <source>
        <dbReference type="Proteomes" id="UP000027170"/>
    </source>
</evidence>
<dbReference type="GO" id="GO:0003700">
    <property type="term" value="F:DNA-binding transcription factor activity"/>
    <property type="evidence" value="ECO:0007669"/>
    <property type="project" value="InterPro"/>
</dbReference>
<dbReference type="EMBL" id="JFZV01000014">
    <property type="protein sequence ID" value="KDN13955.1"/>
    <property type="molecule type" value="Genomic_DNA"/>
</dbReference>
<reference evidence="4 5" key="1">
    <citation type="submission" date="2014-03" db="EMBL/GenBank/DDBJ databases">
        <title>The genomes of two eusocial bee gut symbionts.</title>
        <authorList>
            <person name="Kwong W.K."/>
            <person name="Engel P."/>
            <person name="Koch H."/>
            <person name="Moran N.A."/>
        </authorList>
    </citation>
    <scope>NUCLEOTIDE SEQUENCE [LARGE SCALE GENOMIC DNA]</scope>
    <source>
        <strain evidence="5">wkB29</strain>
    </source>
</reference>
<dbReference type="InterPro" id="IPR036388">
    <property type="entry name" value="WH-like_DNA-bd_sf"/>
</dbReference>
<organism evidence="4 5">
    <name type="scientific">Snodgrassella communis</name>
    <dbReference type="NCBI Taxonomy" id="2946699"/>
    <lineage>
        <taxon>Bacteria</taxon>
        <taxon>Pseudomonadati</taxon>
        <taxon>Pseudomonadota</taxon>
        <taxon>Betaproteobacteria</taxon>
        <taxon>Neisseriales</taxon>
        <taxon>Neisseriaceae</taxon>
        <taxon>Snodgrassella</taxon>
    </lineage>
</organism>
<dbReference type="Proteomes" id="UP000027170">
    <property type="component" value="Unassembled WGS sequence"/>
</dbReference>
<sequence>MGFSLPATELEAALEVLAVKMPSMNVQLVMLSRLIRLVHTAIQGELNERLHQHHLSESLWHALLAVYARPNHKILPSELSSILNLTRTSATRLSDDLVLNGWVTRSTHPLDRRKITLKLTKAGEDLIQLVSPETNEVHRRVWSALSEPEYEQLQRLLTKLLTAA</sequence>
<protein>
    <submittedName>
        <fullName evidence="4">Transcriptional repressor</fullName>
    </submittedName>
</protein>